<gene>
    <name evidence="4" type="ORF">ROSEINA2194_01696</name>
</gene>
<dbReference type="InterPro" id="IPR007721">
    <property type="entry name" value="RbsD_FucU"/>
</dbReference>
<keyword evidence="2" id="KW-0413">Isomerase</keyword>
<dbReference type="eggNOG" id="COG4154">
    <property type="taxonomic scope" value="Bacteria"/>
</dbReference>
<name>C0FSI0_9FIRM</name>
<comment type="catalytic activity">
    <reaction evidence="3">
        <text>alpha-L-fucose = beta-L-fucose</text>
        <dbReference type="Rhea" id="RHEA:25580"/>
        <dbReference type="ChEBI" id="CHEBI:42548"/>
        <dbReference type="ChEBI" id="CHEBI:42589"/>
        <dbReference type="EC" id="5.1.3.29"/>
    </reaction>
</comment>
<evidence type="ECO:0000313" key="4">
    <source>
        <dbReference type="EMBL" id="EEG94433.1"/>
    </source>
</evidence>
<comment type="caution">
    <text evidence="4">The sequence shown here is derived from an EMBL/GenBank/DDBJ whole genome shotgun (WGS) entry which is preliminary data.</text>
</comment>
<sequence length="151" mass="16585">MGGIQMLKGIPKILSPELLKVLAEMGHSDRLVISDGNFPAESMGKDAIVIRCDGHGVPEILDAILQVFPLDTYVEKPVNLMEVMPGDNVETPIWDTYKEIIAKYDDRGADAVGNIERFAFYDEAKKVYAIIATGETALYANIMLQKGVVVD</sequence>
<proteinExistence type="predicted"/>
<evidence type="ECO:0000256" key="2">
    <source>
        <dbReference type="ARBA" id="ARBA00023235"/>
    </source>
</evidence>
<dbReference type="InterPro" id="IPR023750">
    <property type="entry name" value="RbsD-like_sf"/>
</dbReference>
<dbReference type="AlphaFoldDB" id="C0FSI0"/>
<dbReference type="SUPFAM" id="SSF102546">
    <property type="entry name" value="RbsD-like"/>
    <property type="match status" value="1"/>
</dbReference>
<reference evidence="4 5" key="1">
    <citation type="submission" date="2009-02" db="EMBL/GenBank/DDBJ databases">
        <authorList>
            <person name="Fulton L."/>
            <person name="Clifton S."/>
            <person name="Fulton B."/>
            <person name="Xu J."/>
            <person name="Minx P."/>
            <person name="Pepin K.H."/>
            <person name="Johnson M."/>
            <person name="Bhonagiri V."/>
            <person name="Nash W.E."/>
            <person name="Mardis E.R."/>
            <person name="Wilson R.K."/>
        </authorList>
    </citation>
    <scope>NUCLEOTIDE SEQUENCE [LARGE SCALE GENOMIC DNA]</scope>
    <source>
        <strain evidence="4 5">DSM 16841</strain>
    </source>
</reference>
<dbReference type="GO" id="GO:0062193">
    <property type="term" value="F:D-ribose pyranase activity"/>
    <property type="evidence" value="ECO:0007669"/>
    <property type="project" value="UniProtKB-EC"/>
</dbReference>
<accession>C0FSI0</accession>
<dbReference type="GO" id="GO:0006004">
    <property type="term" value="P:fucose metabolic process"/>
    <property type="evidence" value="ECO:0007669"/>
    <property type="project" value="TreeGrafter"/>
</dbReference>
<dbReference type="Pfam" id="PF05025">
    <property type="entry name" value="RbsD_FucU"/>
    <property type="match status" value="1"/>
</dbReference>
<evidence type="ECO:0000313" key="5">
    <source>
        <dbReference type="Proteomes" id="UP000003561"/>
    </source>
</evidence>
<dbReference type="GO" id="GO:0042806">
    <property type="term" value="F:fucose binding"/>
    <property type="evidence" value="ECO:0007669"/>
    <property type="project" value="TreeGrafter"/>
</dbReference>
<dbReference type="PANTHER" id="PTHR31690">
    <property type="entry name" value="FUCOSE MUTAROTASE"/>
    <property type="match status" value="1"/>
</dbReference>
<dbReference type="GO" id="GO:0036373">
    <property type="term" value="F:L-fucose mutarotase activity"/>
    <property type="evidence" value="ECO:0007669"/>
    <property type="project" value="UniProtKB-EC"/>
</dbReference>
<dbReference type="EMBL" id="ACFY01000062">
    <property type="protein sequence ID" value="EEG94433.1"/>
    <property type="molecule type" value="Genomic_DNA"/>
</dbReference>
<dbReference type="Gene3D" id="3.40.1650.10">
    <property type="entry name" value="RbsD-like domain"/>
    <property type="match status" value="1"/>
</dbReference>
<dbReference type="Proteomes" id="UP000003561">
    <property type="component" value="Unassembled WGS sequence"/>
</dbReference>
<evidence type="ECO:0000256" key="3">
    <source>
        <dbReference type="ARBA" id="ARBA00036324"/>
    </source>
</evidence>
<reference evidence="4 5" key="2">
    <citation type="submission" date="2009-03" db="EMBL/GenBank/DDBJ databases">
        <title>Draft genome sequence of Roseburia inulinivorans (DSM 16841).</title>
        <authorList>
            <person name="Sudarsanam P."/>
            <person name="Ley R."/>
            <person name="Guruge J."/>
            <person name="Turnbaugh P.J."/>
            <person name="Mahowald M."/>
            <person name="Liep D."/>
            <person name="Gordon J."/>
        </authorList>
    </citation>
    <scope>NUCLEOTIDE SEQUENCE [LARGE SCALE GENOMIC DNA]</scope>
    <source>
        <strain evidence="4 5">DSM 16841</strain>
    </source>
</reference>
<dbReference type="InterPro" id="IPR050443">
    <property type="entry name" value="RbsD/FucU_mutarotase"/>
</dbReference>
<evidence type="ECO:0000256" key="1">
    <source>
        <dbReference type="ARBA" id="ARBA00000223"/>
    </source>
</evidence>
<organism evidence="4 5">
    <name type="scientific">Roseburia inulinivorans DSM 16841</name>
    <dbReference type="NCBI Taxonomy" id="622312"/>
    <lineage>
        <taxon>Bacteria</taxon>
        <taxon>Bacillati</taxon>
        <taxon>Bacillota</taxon>
        <taxon>Clostridia</taxon>
        <taxon>Lachnospirales</taxon>
        <taxon>Lachnospiraceae</taxon>
        <taxon>Roseburia</taxon>
    </lineage>
</organism>
<dbReference type="PANTHER" id="PTHR31690:SF4">
    <property type="entry name" value="FUCOSE MUTAROTASE"/>
    <property type="match status" value="1"/>
</dbReference>
<comment type="catalytic activity">
    <reaction evidence="1">
        <text>beta-D-ribopyranose = beta-D-ribofuranose</text>
        <dbReference type="Rhea" id="RHEA:25432"/>
        <dbReference type="ChEBI" id="CHEBI:27476"/>
        <dbReference type="ChEBI" id="CHEBI:47002"/>
        <dbReference type="EC" id="5.4.99.62"/>
    </reaction>
</comment>
<protein>
    <submittedName>
        <fullName evidence="4">RbsD/FucU transport family protein</fullName>
    </submittedName>
</protein>